<dbReference type="InterPro" id="IPR051089">
    <property type="entry name" value="prtT"/>
</dbReference>
<evidence type="ECO:0000256" key="7">
    <source>
        <dbReference type="SAM" id="MobiDB-lite"/>
    </source>
</evidence>
<accession>A0ABP0BXE3</accession>
<evidence type="ECO:0000256" key="5">
    <source>
        <dbReference type="ARBA" id="ARBA00023163"/>
    </source>
</evidence>
<dbReference type="EMBL" id="CAWUHC010000045">
    <property type="protein sequence ID" value="CAK7223716.1"/>
    <property type="molecule type" value="Genomic_DNA"/>
</dbReference>
<evidence type="ECO:0000256" key="1">
    <source>
        <dbReference type="ARBA" id="ARBA00004123"/>
    </source>
</evidence>
<feature type="region of interest" description="Disordered" evidence="7">
    <location>
        <begin position="646"/>
        <end position="666"/>
    </location>
</feature>
<protein>
    <recommendedName>
        <fullName evidence="8">Zn(2)-C6 fungal-type domain-containing protein</fullName>
    </recommendedName>
</protein>
<dbReference type="Pfam" id="PF04082">
    <property type="entry name" value="Fungal_trans"/>
    <property type="match status" value="1"/>
</dbReference>
<name>A0ABP0BXE3_9PEZI</name>
<evidence type="ECO:0000313" key="9">
    <source>
        <dbReference type="EMBL" id="CAK7223716.1"/>
    </source>
</evidence>
<organism evidence="9 10">
    <name type="scientific">Sporothrix bragantina</name>
    <dbReference type="NCBI Taxonomy" id="671064"/>
    <lineage>
        <taxon>Eukaryota</taxon>
        <taxon>Fungi</taxon>
        <taxon>Dikarya</taxon>
        <taxon>Ascomycota</taxon>
        <taxon>Pezizomycotina</taxon>
        <taxon>Sordariomycetes</taxon>
        <taxon>Sordariomycetidae</taxon>
        <taxon>Ophiostomatales</taxon>
        <taxon>Ophiostomataceae</taxon>
        <taxon>Sporothrix</taxon>
    </lineage>
</organism>
<comment type="caution">
    <text evidence="9">The sequence shown here is derived from an EMBL/GenBank/DDBJ whole genome shotgun (WGS) entry which is preliminary data.</text>
</comment>
<dbReference type="CDD" id="cd12148">
    <property type="entry name" value="fungal_TF_MHR"/>
    <property type="match status" value="1"/>
</dbReference>
<dbReference type="Gene3D" id="4.10.240.10">
    <property type="entry name" value="Zn(2)-C6 fungal-type DNA-binding domain"/>
    <property type="match status" value="1"/>
</dbReference>
<feature type="region of interest" description="Disordered" evidence="7">
    <location>
        <begin position="69"/>
        <end position="94"/>
    </location>
</feature>
<proteinExistence type="predicted"/>
<dbReference type="InterPro" id="IPR036864">
    <property type="entry name" value="Zn2-C6_fun-type_DNA-bd_sf"/>
</dbReference>
<evidence type="ECO:0000256" key="6">
    <source>
        <dbReference type="ARBA" id="ARBA00023242"/>
    </source>
</evidence>
<keyword evidence="5" id="KW-0804">Transcription</keyword>
<gene>
    <name evidence="9" type="ORF">SBRCBS47491_005302</name>
</gene>
<keyword evidence="2" id="KW-0479">Metal-binding</keyword>
<feature type="compositionally biased region" description="Polar residues" evidence="7">
    <location>
        <begin position="657"/>
        <end position="666"/>
    </location>
</feature>
<feature type="region of interest" description="Disordered" evidence="7">
    <location>
        <begin position="121"/>
        <end position="226"/>
    </location>
</feature>
<sequence>MELHLATTADAIGLPTSSSSPSSSSGGIPAPYGRACANCSRAKCRCIYRSNGNDCERCHRLSKECRPSIPVRRKAAASSTATKRSSSSTLSRTAQLEQKLDGLVSLLTAQNKTATATASIASASSSSNVSNGAHGSIASSQASPISNTHGKSALPGTGRTYIIPDSSPDRGANEYRPLGPGGPDFGCGTVPLNRGLPMHGNSSSESTQTAMAETRASSVSLHGGDVPFDEQQASALINNRCAASHLPRTPESLTSSSGASGRGYQQQRGQPQSLPPVAPPNIGWGFACFTDQPRPRDIRAPATDSREADGGLPPDTLNLDPSLEPTPEEADQSLHTFRTTMLPYFPFVHLPPDLTAAQLRRNRPVLWLAIIAITCKRVPTHTQLARSTHLRALFAHRVVFESEKSLDLLQALLAFLAWVHYTSKRDRPTLSVTIQLAVSLVYDLGLHKAASPCKSLISRLVRDHYQQSLAADDPPHLPPVLDERRAALATYLLTSKFSIALKRCEPLRWTTRLEEHLHELSVQAESPLDHVLVTQVRLQRLADHIHQGEWQLNDSSFSDTTAPEQGRFGNTENKLLPAYVVRVVRAKIEEIRDNIPPEVRNCDGVLDSLYATEMMLCAGAVLPIVAPVASMASIAIISVRARSKPLSRSDKPLGNPVHSTPTSTDGAPISSSIDFSRVAALERCVEAVAQYWSYFRQIKSSSYAGLPFALFAHFTHCVILLYGLSVIDEPNWDRAGVRDRLHVLDMLDGFIAKLRDAPKIGPAPSVTGPESYDVFNRAAIMLTSVRELWATDMGRPDHKERPRAAAVAAASAVVSGDQQSSRDAPVASATTTAMTAVPPMPPSLANGPMTLDAPSSAEGQPWQLSSVAQAADLTMGEPDSLMLPSNDEFFSELTSAMGLPEDYMFWELFLDGLPQTQL</sequence>
<evidence type="ECO:0000256" key="2">
    <source>
        <dbReference type="ARBA" id="ARBA00022723"/>
    </source>
</evidence>
<reference evidence="9 10" key="1">
    <citation type="submission" date="2024-01" db="EMBL/GenBank/DDBJ databases">
        <authorList>
            <person name="Allen C."/>
            <person name="Tagirdzhanova G."/>
        </authorList>
    </citation>
    <scope>NUCLEOTIDE SEQUENCE [LARGE SCALE GENOMIC DNA]</scope>
</reference>
<feature type="compositionally biased region" description="Polar residues" evidence="7">
    <location>
        <begin position="128"/>
        <end position="150"/>
    </location>
</feature>
<evidence type="ECO:0000313" key="10">
    <source>
        <dbReference type="Proteomes" id="UP001642406"/>
    </source>
</evidence>
<dbReference type="PROSITE" id="PS00463">
    <property type="entry name" value="ZN2_CY6_FUNGAL_1"/>
    <property type="match status" value="1"/>
</dbReference>
<dbReference type="InterPro" id="IPR001138">
    <property type="entry name" value="Zn2Cys6_DnaBD"/>
</dbReference>
<keyword evidence="6" id="KW-0539">Nucleus</keyword>
<feature type="compositionally biased region" description="Low complexity" evidence="7">
    <location>
        <begin position="255"/>
        <end position="272"/>
    </location>
</feature>
<feature type="region of interest" description="Disordered" evidence="7">
    <location>
        <begin position="7"/>
        <end position="28"/>
    </location>
</feature>
<keyword evidence="10" id="KW-1185">Reference proteome</keyword>
<dbReference type="InterPro" id="IPR007219">
    <property type="entry name" value="XnlR_reg_dom"/>
</dbReference>
<dbReference type="Proteomes" id="UP001642406">
    <property type="component" value="Unassembled WGS sequence"/>
</dbReference>
<evidence type="ECO:0000259" key="8">
    <source>
        <dbReference type="PROSITE" id="PS00463"/>
    </source>
</evidence>
<comment type="subcellular location">
    <subcellularLocation>
        <location evidence="1">Nucleus</location>
    </subcellularLocation>
</comment>
<feature type="compositionally biased region" description="Basic and acidic residues" evidence="7">
    <location>
        <begin position="293"/>
        <end position="309"/>
    </location>
</feature>
<evidence type="ECO:0000256" key="3">
    <source>
        <dbReference type="ARBA" id="ARBA00023015"/>
    </source>
</evidence>
<feature type="compositionally biased region" description="Low complexity" evidence="7">
    <location>
        <begin position="76"/>
        <end position="94"/>
    </location>
</feature>
<feature type="compositionally biased region" description="Polar residues" evidence="7">
    <location>
        <begin position="200"/>
        <end position="220"/>
    </location>
</feature>
<dbReference type="PANTHER" id="PTHR31845:SF32">
    <property type="entry name" value="MISCELLANEOUS ZN(II)2CYS6 TRANSCRIPTION FACTOR (EUROFUNG)-RELATED"/>
    <property type="match status" value="1"/>
</dbReference>
<feature type="domain" description="Zn(2)-C6 fungal-type" evidence="8">
    <location>
        <begin position="35"/>
        <end position="65"/>
    </location>
</feature>
<keyword evidence="3" id="KW-0805">Transcription regulation</keyword>
<feature type="region of interest" description="Disordered" evidence="7">
    <location>
        <begin position="291"/>
        <end position="330"/>
    </location>
</feature>
<dbReference type="PANTHER" id="PTHR31845">
    <property type="entry name" value="FINGER DOMAIN PROTEIN, PUTATIVE-RELATED"/>
    <property type="match status" value="1"/>
</dbReference>
<keyword evidence="4" id="KW-0238">DNA-binding</keyword>
<evidence type="ECO:0000256" key="4">
    <source>
        <dbReference type="ARBA" id="ARBA00023125"/>
    </source>
</evidence>
<feature type="region of interest" description="Disordered" evidence="7">
    <location>
        <begin position="244"/>
        <end position="277"/>
    </location>
</feature>